<dbReference type="Proteomes" id="UP000181790">
    <property type="component" value="Unassembled WGS sequence"/>
</dbReference>
<evidence type="ECO:0000313" key="2">
    <source>
        <dbReference type="Proteomes" id="UP000181790"/>
    </source>
</evidence>
<name>A0A1S2VHA3_9BACT</name>
<accession>A0A1S2VHA3</accession>
<dbReference type="EMBL" id="MORL01000009">
    <property type="protein sequence ID" value="OIN57790.1"/>
    <property type="molecule type" value="Genomic_DNA"/>
</dbReference>
<dbReference type="RefSeq" id="WP_071504378.1">
    <property type="nucleotide sequence ID" value="NZ_MORL01000009.1"/>
</dbReference>
<keyword evidence="2" id="KW-1185">Reference proteome</keyword>
<dbReference type="InterPro" id="IPR006626">
    <property type="entry name" value="PbH1"/>
</dbReference>
<comment type="caution">
    <text evidence="1">The sequence shown here is derived from an EMBL/GenBank/DDBJ whole genome shotgun (WGS) entry which is preliminary data.</text>
</comment>
<dbReference type="PROSITE" id="PS51257">
    <property type="entry name" value="PROKAR_LIPOPROTEIN"/>
    <property type="match status" value="1"/>
</dbReference>
<reference evidence="1 2" key="1">
    <citation type="submission" date="2016-10" db="EMBL/GenBank/DDBJ databases">
        <title>Arsenicibacter rosenii gen. nov., sp. nov., an efficient arsenic-methylating bacterium isolated from an arsenic-contaminated paddy soil.</title>
        <authorList>
            <person name="Huang K."/>
        </authorList>
    </citation>
    <scope>NUCLEOTIDE SEQUENCE [LARGE SCALE GENOMIC DNA]</scope>
    <source>
        <strain evidence="1 2">SM-1</strain>
    </source>
</reference>
<proteinExistence type="predicted"/>
<evidence type="ECO:0000313" key="1">
    <source>
        <dbReference type="EMBL" id="OIN57790.1"/>
    </source>
</evidence>
<dbReference type="SMART" id="SM00710">
    <property type="entry name" value="PbH1"/>
    <property type="match status" value="5"/>
</dbReference>
<dbReference type="Gene3D" id="2.160.20.10">
    <property type="entry name" value="Single-stranded right-handed beta-helix, Pectin lyase-like"/>
    <property type="match status" value="1"/>
</dbReference>
<gene>
    <name evidence="1" type="ORF">BLX24_16955</name>
</gene>
<dbReference type="InterPro" id="IPR011050">
    <property type="entry name" value="Pectin_lyase_fold/virulence"/>
</dbReference>
<dbReference type="AlphaFoldDB" id="A0A1S2VHA3"/>
<protein>
    <submittedName>
        <fullName evidence="1">Uncharacterized protein</fullName>
    </submittedName>
</protein>
<dbReference type="SUPFAM" id="SSF51126">
    <property type="entry name" value="Pectin lyase-like"/>
    <property type="match status" value="1"/>
</dbReference>
<organism evidence="1 2">
    <name type="scientific">Arsenicibacter rosenii</name>
    <dbReference type="NCBI Taxonomy" id="1750698"/>
    <lineage>
        <taxon>Bacteria</taxon>
        <taxon>Pseudomonadati</taxon>
        <taxon>Bacteroidota</taxon>
        <taxon>Cytophagia</taxon>
        <taxon>Cytophagales</taxon>
        <taxon>Spirosomataceae</taxon>
        <taxon>Arsenicibacter</taxon>
    </lineage>
</organism>
<dbReference type="OrthoDB" id="1086190at2"/>
<dbReference type="InterPro" id="IPR012334">
    <property type="entry name" value="Pectin_lyas_fold"/>
</dbReference>
<sequence length="520" mass="56050">MKAFYPFIVSASLVILSLAGGLSCKNRVIETVTLTGMVDFDRYKPDKSGAADVSQLLQQAIDDCVDQQCILLLSAGTYRLDKTVNIRGALTMRGAGKATTTERGVTRFITTSLTNTLINVEAGGKNVVFEDFSLENTATATPTAGSGLRIVDADGTVLNRMSFINFFNNISVESGIYWKVNQCSVFDPVNYGIWIRNTKVADIGDMSITATDFVTNYMQERSPVAAIQWQSGGGLRFQNNKINWAGGSRWQYGLRLMPDAGVQTSDFLITGNSIENCTAHGLYVGSTNSDYTINSLIMTGNQFGIINDTSVFLDLPNRDDNPDNQGLQSVEITGNQLYGQWGIRARNVSYLNIGSNHYSVSVGMVKVGRCYSVGYVPGNLKPFPNPNGHILYENETADELTATQGNLQLNFSREIPATNDGALYDIAVSSRAGSMITADATGTVDGVGDFATHVVRYVSQNGAMPTMAVVGNDFTTGNAATLNWLPSNDKVTLQIAGRGGTAQGTLRLSIAGPLKKIVQR</sequence>